<dbReference type="EMBL" id="BAABBW010000003">
    <property type="protein sequence ID" value="GAA4175721.1"/>
    <property type="molecule type" value="Genomic_DNA"/>
</dbReference>
<comment type="caution">
    <text evidence="1">The sequence shown here is derived from an EMBL/GenBank/DDBJ whole genome shotgun (WGS) entry which is preliminary data.</text>
</comment>
<name>A0ABP8A1N5_9MICO</name>
<evidence type="ECO:0000313" key="2">
    <source>
        <dbReference type="Proteomes" id="UP001501079"/>
    </source>
</evidence>
<dbReference type="RefSeq" id="WP_344754262.1">
    <property type="nucleotide sequence ID" value="NZ_BAABBW010000003.1"/>
</dbReference>
<protein>
    <recommendedName>
        <fullName evidence="3">Holin</fullName>
    </recommendedName>
</protein>
<keyword evidence="2" id="KW-1185">Reference proteome</keyword>
<accession>A0ABP8A1N5</accession>
<dbReference type="InterPro" id="IPR020109">
    <property type="entry name" value="Holin_r1t"/>
</dbReference>
<organism evidence="1 2">
    <name type="scientific">Gryllotalpicola koreensis</name>
    <dbReference type="NCBI Taxonomy" id="993086"/>
    <lineage>
        <taxon>Bacteria</taxon>
        <taxon>Bacillati</taxon>
        <taxon>Actinomycetota</taxon>
        <taxon>Actinomycetes</taxon>
        <taxon>Micrococcales</taxon>
        <taxon>Microbacteriaceae</taxon>
        <taxon>Gryllotalpicola</taxon>
    </lineage>
</organism>
<evidence type="ECO:0000313" key="1">
    <source>
        <dbReference type="EMBL" id="GAA4175721.1"/>
    </source>
</evidence>
<dbReference type="Proteomes" id="UP001501079">
    <property type="component" value="Unassembled WGS sequence"/>
</dbReference>
<gene>
    <name evidence="1" type="ORF">GCM10022287_21770</name>
</gene>
<evidence type="ECO:0008006" key="3">
    <source>
        <dbReference type="Google" id="ProtNLM"/>
    </source>
</evidence>
<sequence>MSSIFSRAFLDYAAERAIKTAAQTAVASLAVGFTGILDVDWVGLGSVVGLATLTSVLTSVNSWTAPAAAIVTDAPSATVESATDVSAS</sequence>
<proteinExistence type="predicted"/>
<reference evidence="2" key="1">
    <citation type="journal article" date="2019" name="Int. J. Syst. Evol. Microbiol.">
        <title>The Global Catalogue of Microorganisms (GCM) 10K type strain sequencing project: providing services to taxonomists for standard genome sequencing and annotation.</title>
        <authorList>
            <consortium name="The Broad Institute Genomics Platform"/>
            <consortium name="The Broad Institute Genome Sequencing Center for Infectious Disease"/>
            <person name="Wu L."/>
            <person name="Ma J."/>
        </authorList>
    </citation>
    <scope>NUCLEOTIDE SEQUENCE [LARGE SCALE GENOMIC DNA]</scope>
    <source>
        <strain evidence="2">JCM 17591</strain>
    </source>
</reference>
<dbReference type="Pfam" id="PF16945">
    <property type="entry name" value="Phage_r1t_holin"/>
    <property type="match status" value="1"/>
</dbReference>